<comment type="similarity">
    <text evidence="2">Belongs to the LarC family.</text>
</comment>
<evidence type="ECO:0000313" key="3">
    <source>
        <dbReference type="EMBL" id="OWZ84587.1"/>
    </source>
</evidence>
<dbReference type="GO" id="GO:0016151">
    <property type="term" value="F:nickel cation binding"/>
    <property type="evidence" value="ECO:0007669"/>
    <property type="project" value="UniProtKB-UniRule"/>
</dbReference>
<dbReference type="NCBIfam" id="TIGR00299">
    <property type="entry name" value="nickel pincer cofactor biosynthesis protein LarC"/>
    <property type="match status" value="1"/>
</dbReference>
<dbReference type="HAMAP" id="MF_01074">
    <property type="entry name" value="LarC"/>
    <property type="match status" value="1"/>
</dbReference>
<keyword evidence="2" id="KW-0456">Lyase</keyword>
<evidence type="ECO:0000256" key="1">
    <source>
        <dbReference type="ARBA" id="ARBA00022596"/>
    </source>
</evidence>
<comment type="function">
    <text evidence="2">Involved in the biosynthesis of a nickel-pincer cofactor ((SCS)Ni(II) pincer complex). Binds Ni(2+), and functions in nickel delivery to pyridinium-3,5-bisthiocarboxylic acid mononucleotide (P2TMN), to form the mature cofactor. Is thus probably required for the activation of nickel-pincer cofactor-dependent enzymes.</text>
</comment>
<keyword evidence="4" id="KW-1185">Reference proteome</keyword>
<evidence type="ECO:0000313" key="4">
    <source>
        <dbReference type="Proteomes" id="UP000214588"/>
    </source>
</evidence>
<accession>A0A226C2F2</accession>
<dbReference type="OrthoDB" id="9765625at2"/>
<dbReference type="EMBL" id="NIQC01000003">
    <property type="protein sequence ID" value="OWZ84587.1"/>
    <property type="molecule type" value="Genomic_DNA"/>
</dbReference>
<dbReference type="AlphaFoldDB" id="A0A226C2F2"/>
<dbReference type="RefSeq" id="WP_089022657.1">
    <property type="nucleotide sequence ID" value="NZ_NIQC01000003.1"/>
</dbReference>
<name>A0A226C2F2_9FIRM</name>
<dbReference type="EC" id="4.99.1.12" evidence="2"/>
<sequence length="391" mass="43462">MTKILYLDCFSGISGDMFLGLLSDLGVSLSEIEDELKSLPLPNFSLKEERIQYNGITSTNLKVEVPEEHHHRNLDDILEMVENSSFNERIKNNTRIIFEKLASAEAKIHGTTPNKVHFHEVGGLDSIIDIVGSVIGLFKLDVDQIYASPIHVGTGFINCQHGKIPVPAPATLELLKEENVPIYSEGVSAELCTPTGASLLISYVNDYGPLPSMHVSKIGYGAGKKKLTHPNLLRGVLGLKSLHTPSKTDKVHLLQANIDDMNPELFSDVMEKSFELGAYDVFFSSIQMKKQRPGVTIEILSPPNKVNQLRELLLRHTTTFGVRSCLMDRVKLTKKQTTIETPLGPADIKLGIKDNQTYSWSVEYESAKTLAKENSLPLKEVYQIIMKSYVS</sequence>
<keyword evidence="1 2" id="KW-0533">Nickel</keyword>
<proteinExistence type="inferred from homology"/>
<dbReference type="Proteomes" id="UP000214588">
    <property type="component" value="Unassembled WGS sequence"/>
</dbReference>
<dbReference type="InterPro" id="IPR002822">
    <property type="entry name" value="Ni_insertion"/>
</dbReference>
<dbReference type="GO" id="GO:0016829">
    <property type="term" value="F:lyase activity"/>
    <property type="evidence" value="ECO:0007669"/>
    <property type="project" value="UniProtKB-UniRule"/>
</dbReference>
<dbReference type="Pfam" id="PF01969">
    <property type="entry name" value="Ni_insertion"/>
    <property type="match status" value="1"/>
</dbReference>
<reference evidence="3 4" key="1">
    <citation type="submission" date="2017-06" db="EMBL/GenBank/DDBJ databases">
        <title>Draft Genome Sequence of Natranaerobius trueperi halophilic, alkalithermophilic bacteria from soda lakes.</title>
        <authorList>
            <person name="Zhao B."/>
        </authorList>
    </citation>
    <scope>NUCLEOTIDE SEQUENCE [LARGE SCALE GENOMIC DNA]</scope>
    <source>
        <strain evidence="3 4">DSM 18760</strain>
    </source>
</reference>
<evidence type="ECO:0000256" key="2">
    <source>
        <dbReference type="HAMAP-Rule" id="MF_01074"/>
    </source>
</evidence>
<comment type="caution">
    <text evidence="3">The sequence shown here is derived from an EMBL/GenBank/DDBJ whole genome shotgun (WGS) entry which is preliminary data.</text>
</comment>
<comment type="catalytic activity">
    <reaction evidence="2">
        <text>Ni(II)-pyridinium-3,5-bisthiocarboxylate mononucleotide = pyridinium-3,5-bisthiocarboxylate mononucleotide + Ni(2+)</text>
        <dbReference type="Rhea" id="RHEA:54784"/>
        <dbReference type="ChEBI" id="CHEBI:49786"/>
        <dbReference type="ChEBI" id="CHEBI:137372"/>
        <dbReference type="ChEBI" id="CHEBI:137373"/>
        <dbReference type="EC" id="4.99.1.12"/>
    </reaction>
</comment>
<organism evidence="3 4">
    <name type="scientific">Natranaerobius trueperi</name>
    <dbReference type="NCBI Taxonomy" id="759412"/>
    <lineage>
        <taxon>Bacteria</taxon>
        <taxon>Bacillati</taxon>
        <taxon>Bacillota</taxon>
        <taxon>Clostridia</taxon>
        <taxon>Natranaerobiales</taxon>
        <taxon>Natranaerobiaceae</taxon>
        <taxon>Natranaerobius</taxon>
    </lineage>
</organism>
<dbReference type="PANTHER" id="PTHR36566:SF1">
    <property type="entry name" value="PYRIDINIUM-3,5-BISTHIOCARBOXYLIC ACID MONONUCLEOTIDE NICKEL INSERTION PROTEIN"/>
    <property type="match status" value="1"/>
</dbReference>
<gene>
    <name evidence="2" type="primary">larC</name>
    <name evidence="3" type="ORF">CDO51_02165</name>
</gene>
<dbReference type="Gene3D" id="3.30.70.1380">
    <property type="entry name" value="Transcriptional regulatory protein pf0864 domain like"/>
    <property type="match status" value="1"/>
</dbReference>
<protein>
    <recommendedName>
        <fullName evidence="2">Pyridinium-3,5-bisthiocarboxylic acid mononucleotide nickel insertion protein</fullName>
        <shortName evidence="2">P2TMN nickel insertion protein</shortName>
        <ecNumber evidence="2">4.99.1.12</ecNumber>
    </recommendedName>
    <alternativeName>
        <fullName evidence="2">Nickel-pincer cofactor biosynthesis protein LarC</fullName>
    </alternativeName>
</protein>
<dbReference type="PANTHER" id="PTHR36566">
    <property type="entry name" value="NICKEL INSERTION PROTEIN-RELATED"/>
    <property type="match status" value="1"/>
</dbReference>
<dbReference type="GO" id="GO:0051604">
    <property type="term" value="P:protein maturation"/>
    <property type="evidence" value="ECO:0007669"/>
    <property type="project" value="UniProtKB-UniRule"/>
</dbReference>